<feature type="active site" evidence="10">
    <location>
        <position position="333"/>
    </location>
</feature>
<feature type="disulfide bond" evidence="12">
    <location>
        <begin position="400"/>
        <end position="443"/>
    </location>
</feature>
<protein>
    <recommendedName>
        <fullName evidence="13">alpha-1,2-Mannosidase</fullName>
        <ecNumber evidence="13">3.2.1.-</ecNumber>
    </recommendedName>
</protein>
<dbReference type="PANTHER" id="PTHR11742:SF55">
    <property type="entry name" value="ENDOPLASMIC RETICULUM MANNOSYL-OLIGOSACCHARIDE 1,2-ALPHA-MANNOSIDASE"/>
    <property type="match status" value="1"/>
</dbReference>
<feature type="active site" description="Proton donor" evidence="10">
    <location>
        <position position="184"/>
    </location>
</feature>
<reference evidence="15 16" key="1">
    <citation type="journal article" date="2016" name="Genome Biol. Evol.">
        <title>Divergent and convergent evolution of fungal pathogenicity.</title>
        <authorList>
            <person name="Shang Y."/>
            <person name="Xiao G."/>
            <person name="Zheng P."/>
            <person name="Cen K."/>
            <person name="Zhan S."/>
            <person name="Wang C."/>
        </authorList>
    </citation>
    <scope>NUCLEOTIDE SEQUENCE [LARGE SCALE GENOMIC DNA]</scope>
    <source>
        <strain evidence="15 16">ARSEF 7405</strain>
    </source>
</reference>
<evidence type="ECO:0000256" key="9">
    <source>
        <dbReference type="ARBA" id="ARBA00048605"/>
    </source>
</evidence>
<evidence type="ECO:0000256" key="2">
    <source>
        <dbReference type="ARBA" id="ARBA00004922"/>
    </source>
</evidence>
<dbReference type="InterPro" id="IPR001382">
    <property type="entry name" value="Glyco_hydro_47"/>
</dbReference>
<dbReference type="UniPathway" id="UPA00378"/>
<dbReference type="OrthoDB" id="8118055at2759"/>
<dbReference type="GO" id="GO:0036503">
    <property type="term" value="P:ERAD pathway"/>
    <property type="evidence" value="ECO:0007669"/>
    <property type="project" value="UniProtKB-ARBA"/>
</dbReference>
<evidence type="ECO:0000256" key="10">
    <source>
        <dbReference type="PIRSR" id="PIRSR601382-1"/>
    </source>
</evidence>
<dbReference type="PRINTS" id="PR00747">
    <property type="entry name" value="GLYHDRLASE47"/>
</dbReference>
<dbReference type="SUPFAM" id="SSF48225">
    <property type="entry name" value="Seven-hairpin glycosidases"/>
    <property type="match status" value="1"/>
</dbReference>
<dbReference type="PANTHER" id="PTHR11742">
    <property type="entry name" value="MANNOSYL-OLIGOSACCHARIDE ALPHA-1,2-MANNOSIDASE-RELATED"/>
    <property type="match status" value="1"/>
</dbReference>
<feature type="active site" description="Proton donor" evidence="10">
    <location>
        <position position="457"/>
    </location>
</feature>
<feature type="active site" evidence="10">
    <location>
        <position position="526"/>
    </location>
</feature>
<evidence type="ECO:0000256" key="6">
    <source>
        <dbReference type="ARBA" id="ARBA00022837"/>
    </source>
</evidence>
<keyword evidence="16" id="KW-1185">Reference proteome</keyword>
<dbReference type="Proteomes" id="UP000242877">
    <property type="component" value="Unassembled WGS sequence"/>
</dbReference>
<evidence type="ECO:0000256" key="3">
    <source>
        <dbReference type="ARBA" id="ARBA00007658"/>
    </source>
</evidence>
<feature type="binding site" evidence="11">
    <location>
        <position position="632"/>
    </location>
    <ligand>
        <name>Ca(2+)</name>
        <dbReference type="ChEBI" id="CHEBI:29108"/>
    </ligand>
</feature>
<evidence type="ECO:0000256" key="4">
    <source>
        <dbReference type="ARBA" id="ARBA00022723"/>
    </source>
</evidence>
<dbReference type="InterPro" id="IPR012341">
    <property type="entry name" value="6hp_glycosidase-like_sf"/>
</dbReference>
<evidence type="ECO:0000256" key="5">
    <source>
        <dbReference type="ARBA" id="ARBA00022801"/>
    </source>
</evidence>
<name>A0A166NXD9_9EURO</name>
<dbReference type="GO" id="GO:0004571">
    <property type="term" value="F:mannosyl-oligosaccharide 1,2-alpha-mannosidase activity"/>
    <property type="evidence" value="ECO:0007669"/>
    <property type="project" value="UniProtKB-EC"/>
</dbReference>
<evidence type="ECO:0000256" key="8">
    <source>
        <dbReference type="ARBA" id="ARBA00047669"/>
    </source>
</evidence>
<evidence type="ECO:0000256" key="12">
    <source>
        <dbReference type="PIRSR" id="PIRSR601382-3"/>
    </source>
</evidence>
<comment type="pathway">
    <text evidence="2">Protein modification; protein glycosylation.</text>
</comment>
<evidence type="ECO:0000256" key="14">
    <source>
        <dbReference type="SAM" id="MobiDB-lite"/>
    </source>
</evidence>
<keyword evidence="13" id="KW-0326">Glycosidase</keyword>
<comment type="similarity">
    <text evidence="3 13">Belongs to the glycosyl hydrolase 47 family.</text>
</comment>
<dbReference type="InterPro" id="IPR050749">
    <property type="entry name" value="Glycosyl_Hydrolase_47"/>
</dbReference>
<evidence type="ECO:0000256" key="11">
    <source>
        <dbReference type="PIRSR" id="PIRSR601382-2"/>
    </source>
</evidence>
<dbReference type="GO" id="GO:0005975">
    <property type="term" value="P:carbohydrate metabolic process"/>
    <property type="evidence" value="ECO:0007669"/>
    <property type="project" value="InterPro"/>
</dbReference>
<evidence type="ECO:0000256" key="1">
    <source>
        <dbReference type="ARBA" id="ARBA00001913"/>
    </source>
</evidence>
<comment type="catalytic activity">
    <reaction evidence="9">
        <text>N(4)-(alpha-D-Man-(1-&gt;2)-alpha-D-Man-(1-&gt;2)-alpha-D-Man-(1-&gt;3)-[alpha-D-Man-(1-&gt;2)-alpha-D-Man-(1-&gt;3)-[alpha-D-Man-(1-&gt;2)-alpha-D-Man-(1-&gt;6)]-alpha-D-Man-(1-&gt;6)]-beta-D-Man-(1-&gt;4)-beta-D-GlcNAc-(1-&gt;4)-beta-D-GlcNAc)-L-asparaginyl-[protein] (N-glucan mannose isomer 9A1,2,3B1,2,3) + 4 H2O = N(4)-(alpha-D-Man-(1-&gt;3)-[alpha-D-Man-(1-&gt;3)-[alpha-D-Man-(1-&gt;6)]-alpha-D-Man-(1-&gt;6)]-beta-D-Man-(1-&gt;4)-beta-D-GlcNAc-(1-&gt;4)-beta-D-GlcNAc)-L-asparaginyl-[protein] (N-glucan mannose isomer 5A1,2) + 4 beta-D-mannose</text>
        <dbReference type="Rhea" id="RHEA:56008"/>
        <dbReference type="Rhea" id="RHEA-COMP:14356"/>
        <dbReference type="Rhea" id="RHEA-COMP:14367"/>
        <dbReference type="ChEBI" id="CHEBI:15377"/>
        <dbReference type="ChEBI" id="CHEBI:28563"/>
        <dbReference type="ChEBI" id="CHEBI:59087"/>
        <dbReference type="ChEBI" id="CHEBI:139493"/>
        <dbReference type="EC" id="3.2.1.113"/>
    </reaction>
</comment>
<evidence type="ECO:0000256" key="13">
    <source>
        <dbReference type="RuleBase" id="RU361193"/>
    </source>
</evidence>
<organism evidence="15 16">
    <name type="scientific">Ascosphaera apis ARSEF 7405</name>
    <dbReference type="NCBI Taxonomy" id="392613"/>
    <lineage>
        <taxon>Eukaryota</taxon>
        <taxon>Fungi</taxon>
        <taxon>Dikarya</taxon>
        <taxon>Ascomycota</taxon>
        <taxon>Pezizomycotina</taxon>
        <taxon>Eurotiomycetes</taxon>
        <taxon>Eurotiomycetidae</taxon>
        <taxon>Onygenales</taxon>
        <taxon>Ascosphaeraceae</taxon>
        <taxon>Ascosphaera</taxon>
    </lineage>
</organism>
<keyword evidence="4 11" id="KW-0479">Metal-binding</keyword>
<dbReference type="EC" id="3.2.1.-" evidence="13"/>
<dbReference type="Pfam" id="PF01532">
    <property type="entry name" value="Glyco_hydro_47"/>
    <property type="match status" value="1"/>
</dbReference>
<dbReference type="VEuPathDB" id="FungiDB:AAP_02496"/>
<evidence type="ECO:0000313" key="16">
    <source>
        <dbReference type="Proteomes" id="UP000242877"/>
    </source>
</evidence>
<dbReference type="EMBL" id="AZGZ01000009">
    <property type="protein sequence ID" value="KZZ93030.1"/>
    <property type="molecule type" value="Genomic_DNA"/>
</dbReference>
<dbReference type="GO" id="GO:0005783">
    <property type="term" value="C:endoplasmic reticulum"/>
    <property type="evidence" value="ECO:0007669"/>
    <property type="project" value="TreeGrafter"/>
</dbReference>
<gene>
    <name evidence="15" type="ORF">AAP_02496</name>
</gene>
<sequence length="661" mass="75641">MMGLSHNPQRRRQQLAIRIGLVLCVLLLWRWVSSRDDSALDRAQEPVKGELAKDRIDSFADSQIDGGDGDKRKNNNNKDKDGGRESQDEGDKKGVVDWADRRERVKDAFLVSWEAYAQDAWGHDIYHPLSRRGEDMIKDGMGWIIVDALDTMMIMNLSTPVQYARNWIHSSLSYDTNHDVNTFETTIRMLGGLLSAHYLSTTYPDLAPITEDDEGAPGEDLYIEKATDLADRLLGAFESGSGVPYASINLNTSQGIPSHEDAGSSSTAEATSVQLEFKYLAKLTGETNYWETVEKVMQVVERNGAEGGLVPIFIQASTGKFYRNNIRLGSRGDSYYEYLIKQYLQTNKEEPIYLDMWEEALAGIRKYLVTYSKKASLTVIGERPSGLEGELSPKMDHLVCFLPGTIALGATGGLPITQARKQPDWSNKKEEEILLARELMKTCWATYLYTETGLAGEITHFELDDPPRMERDVLPQHLKKHGKKMPQSRSSSSKELPLISKPFTDPAWRDDLYVKSADRHNLQRPETVESLFYMYRIMEDDTYRHWGWEMFRSFIKHTAVSEQVTIPDPSDGRRVKTVDRIYAFTSLDNVRSVPAKQRDNMESFWLAETLKYFYLLFSERDFLPLEETVFNTEAHIFPRFGLGKLFKTGWEREFPNWRSKE</sequence>
<keyword evidence="7 12" id="KW-1015">Disulfide bond</keyword>
<feature type="region of interest" description="Disordered" evidence="14">
    <location>
        <begin position="60"/>
        <end position="95"/>
    </location>
</feature>
<evidence type="ECO:0000313" key="15">
    <source>
        <dbReference type="EMBL" id="KZZ93030.1"/>
    </source>
</evidence>
<dbReference type="Gene3D" id="1.50.10.10">
    <property type="match status" value="1"/>
</dbReference>
<dbReference type="AlphaFoldDB" id="A0A166NXD9"/>
<keyword evidence="6 11" id="KW-0106">Calcium</keyword>
<proteinExistence type="inferred from homology"/>
<comment type="cofactor">
    <cofactor evidence="1 11">
        <name>Ca(2+)</name>
        <dbReference type="ChEBI" id="CHEBI:29108"/>
    </cofactor>
</comment>
<comment type="catalytic activity">
    <reaction evidence="8">
        <text>N(4)-(alpha-D-Man-(1-&gt;2)-alpha-D-Man-(1-&gt;2)-alpha-D-Man-(1-&gt;3)-[alpha-D-Man-(1-&gt;3)-[alpha-D-Man-(1-&gt;2)-alpha-D-Man-(1-&gt;6)]-alpha-D-Man-(1-&gt;6)]-beta-D-Man-(1-&gt;4)-beta-D-GlcNAc-(1-&gt;4)-beta-D-GlcNAc)-L-asparaginyl-[protein] (N-glucan mannose isomer 8A1,2,3B1,3) + 3 H2O = N(4)-(alpha-D-Man-(1-&gt;3)-[alpha-D-Man-(1-&gt;3)-[alpha-D-Man-(1-&gt;6)]-alpha-D-Man-(1-&gt;6)]-beta-D-Man-(1-&gt;4)-beta-D-GlcNAc-(1-&gt;4)-beta-D-GlcNAc)-L-asparaginyl-[protein] (N-glucan mannose isomer 5A1,2) + 3 beta-D-mannose</text>
        <dbReference type="Rhea" id="RHEA:56028"/>
        <dbReference type="Rhea" id="RHEA-COMP:14358"/>
        <dbReference type="Rhea" id="RHEA-COMP:14367"/>
        <dbReference type="ChEBI" id="CHEBI:15377"/>
        <dbReference type="ChEBI" id="CHEBI:28563"/>
        <dbReference type="ChEBI" id="CHEBI:59087"/>
        <dbReference type="ChEBI" id="CHEBI:60628"/>
        <dbReference type="EC" id="3.2.1.113"/>
    </reaction>
</comment>
<feature type="compositionally biased region" description="Basic and acidic residues" evidence="14">
    <location>
        <begin position="68"/>
        <end position="95"/>
    </location>
</feature>
<dbReference type="GO" id="GO:0016020">
    <property type="term" value="C:membrane"/>
    <property type="evidence" value="ECO:0007669"/>
    <property type="project" value="InterPro"/>
</dbReference>
<evidence type="ECO:0000256" key="7">
    <source>
        <dbReference type="ARBA" id="ARBA00023157"/>
    </source>
</evidence>
<keyword evidence="5 13" id="KW-0378">Hydrolase</keyword>
<comment type="caution">
    <text evidence="15">The sequence shown here is derived from an EMBL/GenBank/DDBJ whole genome shotgun (WGS) entry which is preliminary data.</text>
</comment>
<dbReference type="GO" id="GO:0005509">
    <property type="term" value="F:calcium ion binding"/>
    <property type="evidence" value="ECO:0007669"/>
    <property type="project" value="InterPro"/>
</dbReference>
<accession>A0A166NXD9</accession>
<dbReference type="InterPro" id="IPR036026">
    <property type="entry name" value="Seven-hairpin_glycosidases"/>
</dbReference>